<dbReference type="GO" id="GO:0030288">
    <property type="term" value="C:outer membrane-bounded periplasmic space"/>
    <property type="evidence" value="ECO:0007669"/>
    <property type="project" value="TreeGrafter"/>
</dbReference>
<evidence type="ECO:0000259" key="6">
    <source>
        <dbReference type="Pfam" id="PF03888"/>
    </source>
</evidence>
<feature type="chain" id="PRO_5013372511" evidence="5">
    <location>
        <begin position="29"/>
        <end position="360"/>
    </location>
</feature>
<dbReference type="PANTHER" id="PTHR38782">
    <property type="match status" value="1"/>
</dbReference>
<comment type="similarity">
    <text evidence="2">Belongs to the RseB family.</text>
</comment>
<gene>
    <name evidence="8" type="ORF">CKY39_25790</name>
</gene>
<dbReference type="GO" id="GO:0045152">
    <property type="term" value="F:antisigma factor binding"/>
    <property type="evidence" value="ECO:0007669"/>
    <property type="project" value="TreeGrafter"/>
</dbReference>
<proteinExistence type="inferred from homology"/>
<feature type="signal peptide" evidence="5">
    <location>
        <begin position="1"/>
        <end position="28"/>
    </location>
</feature>
<dbReference type="InterPro" id="IPR033434">
    <property type="entry name" value="MucB/RseB_N"/>
</dbReference>
<sequence>MTVVHMPISARTLVLAFAVLCLGQMATAQTRYGAANTKSVPSAQTDEPPAMGVTEWLQRMHAGARQRSYVGTFVVSAPGGDLSSARIWHVRDGDHQLERIEALSGPPRSTFRRNRNVMTFLPEAKVVKVEKRENLDLFPNLPDKPDSSVGDYYDVRAIGKDRVAGFDADVVQLVPRDGLRFGYRIWSERRSGLVVKLQTVDSDTRVVEQSAFSELQLDAPVKAQALAQMMANTNGYRIEKLELERSTAQDEGWMLRTPVAGFKPRSFFRRPALPAGDGKPPKPEATTVQWTFSDGLATVSLFIERYDPTRTPGDGVLTIGATNAIRRRLPAPASDWWLTAVGEVPQQTLNAFAQSLARTR</sequence>
<organism evidence="8 9">
    <name type="scientific">Variovorax boronicumulans</name>
    <dbReference type="NCBI Taxonomy" id="436515"/>
    <lineage>
        <taxon>Bacteria</taxon>
        <taxon>Pseudomonadati</taxon>
        <taxon>Pseudomonadota</taxon>
        <taxon>Betaproteobacteria</taxon>
        <taxon>Burkholderiales</taxon>
        <taxon>Comamonadaceae</taxon>
        <taxon>Variovorax</taxon>
    </lineage>
</organism>
<evidence type="ECO:0000256" key="4">
    <source>
        <dbReference type="ARBA" id="ARBA00022764"/>
    </source>
</evidence>
<reference evidence="8 9" key="1">
    <citation type="submission" date="2017-09" db="EMBL/GenBank/DDBJ databases">
        <title>The diverse metabolic capabilities of V. boronicumulans make it an excellent choice for continued studies on novel biodegradation.</title>
        <authorList>
            <person name="Sun S."/>
        </authorList>
    </citation>
    <scope>NUCLEOTIDE SEQUENCE [LARGE SCALE GENOMIC DNA]</scope>
    <source>
        <strain evidence="8 9">J1</strain>
    </source>
</reference>
<evidence type="ECO:0000259" key="7">
    <source>
        <dbReference type="Pfam" id="PF17188"/>
    </source>
</evidence>
<evidence type="ECO:0000256" key="5">
    <source>
        <dbReference type="SAM" id="SignalP"/>
    </source>
</evidence>
<dbReference type="KEGG" id="vbo:CKY39_25790"/>
<name>A0A250DPG9_9BURK</name>
<dbReference type="InterPro" id="IPR005588">
    <property type="entry name" value="MucB_RseB"/>
</dbReference>
<evidence type="ECO:0000256" key="1">
    <source>
        <dbReference type="ARBA" id="ARBA00004418"/>
    </source>
</evidence>
<dbReference type="Gene3D" id="2.50.20.10">
    <property type="entry name" value="Lipoprotein localisation LolA/LolB/LppX"/>
    <property type="match status" value="1"/>
</dbReference>
<dbReference type="CDD" id="cd16327">
    <property type="entry name" value="RseB"/>
    <property type="match status" value="1"/>
</dbReference>
<dbReference type="Pfam" id="PF17188">
    <property type="entry name" value="MucB_RseB_C"/>
    <property type="match status" value="1"/>
</dbReference>
<dbReference type="PIRSF" id="PIRSF005427">
    <property type="entry name" value="RseB"/>
    <property type="match status" value="1"/>
</dbReference>
<dbReference type="AlphaFoldDB" id="A0A250DPG9"/>
<evidence type="ECO:0000313" key="8">
    <source>
        <dbReference type="EMBL" id="ATA56265.1"/>
    </source>
</evidence>
<dbReference type="Pfam" id="PF03888">
    <property type="entry name" value="MucB_RseB"/>
    <property type="match status" value="1"/>
</dbReference>
<dbReference type="InterPro" id="IPR033436">
    <property type="entry name" value="MucB/RseB_C"/>
</dbReference>
<protein>
    <submittedName>
        <fullName evidence="8">Transcriptional regulator</fullName>
    </submittedName>
</protein>
<feature type="domain" description="MucB/RseB C-terminal" evidence="7">
    <location>
        <begin position="248"/>
        <end position="356"/>
    </location>
</feature>
<dbReference type="EMBL" id="CP023284">
    <property type="protein sequence ID" value="ATA56265.1"/>
    <property type="molecule type" value="Genomic_DNA"/>
</dbReference>
<evidence type="ECO:0000313" key="9">
    <source>
        <dbReference type="Proteomes" id="UP000217154"/>
    </source>
</evidence>
<evidence type="ECO:0000256" key="3">
    <source>
        <dbReference type="ARBA" id="ARBA00022729"/>
    </source>
</evidence>
<dbReference type="Proteomes" id="UP000217154">
    <property type="component" value="Chromosome"/>
</dbReference>
<feature type="domain" description="MucB/RseB N-terminal" evidence="6">
    <location>
        <begin position="54"/>
        <end position="230"/>
    </location>
</feature>
<keyword evidence="4" id="KW-0574">Periplasm</keyword>
<keyword evidence="3 5" id="KW-0732">Signal</keyword>
<dbReference type="GO" id="GO:0032885">
    <property type="term" value="P:regulation of polysaccharide biosynthetic process"/>
    <property type="evidence" value="ECO:0007669"/>
    <property type="project" value="TreeGrafter"/>
</dbReference>
<accession>A0A250DPG9</accession>
<evidence type="ECO:0000256" key="2">
    <source>
        <dbReference type="ARBA" id="ARBA00008150"/>
    </source>
</evidence>
<comment type="subcellular location">
    <subcellularLocation>
        <location evidence="1">Periplasm</location>
    </subcellularLocation>
</comment>
<dbReference type="PANTHER" id="PTHR38782:SF1">
    <property type="entry name" value="SIGMA-E FACTOR REGULATORY PROTEIN RSEB"/>
    <property type="match status" value="1"/>
</dbReference>